<feature type="transmembrane region" description="Helical" evidence="10">
    <location>
        <begin position="39"/>
        <end position="62"/>
    </location>
</feature>
<evidence type="ECO:0000259" key="11">
    <source>
        <dbReference type="SMART" id="SM00387"/>
    </source>
</evidence>
<keyword evidence="5" id="KW-0547">Nucleotide-binding</keyword>
<evidence type="ECO:0000256" key="10">
    <source>
        <dbReference type="SAM" id="Phobius"/>
    </source>
</evidence>
<protein>
    <recommendedName>
        <fullName evidence="2">histidine kinase</fullName>
        <ecNumber evidence="2">2.7.13.3</ecNumber>
    </recommendedName>
</protein>
<sequence length="466" mass="49562">MNERTDTDAAPRGRPYAPDTVLRAMVRPRFLLTAWPWRALAFTAGSMVVLGVLATVAGPLYLPWALSLGLVLTTPDTFFGGAGVALVLSGLIMGALFGPMVGMVLGAVDRWRLGLIDDDVPPSGHRPVTEPGPGVWLRVRYTEAATWREVAHVALSPVVLVLTAVVVSNLVILAVILAASPLLLTTPGEAVALGPVTLTTPQEALPYALAAPVVLVAALYANALLAGVHGLITRALVTGPPPEELRAELSEVTDSRARLVGAFEYERRRIERDLHDGAQQKLVAIQMDLGLARLDLQEDSEADRRVAAAHARTGELIDDLRELVRGIHPRVLVDRGLPAALGELADHNPAPVAVRTDLPHRLPAHVEATAYFVAAEALTNAHKHTEARNVTVHARVDGLRPRQRLTLEVSDDGPGGADPRRGSGLTGMSDRVAVMGGTMELSSPPGGPTRVRVELPCQTDPTPQTP</sequence>
<dbReference type="CDD" id="cd16917">
    <property type="entry name" value="HATPase_UhpB-NarQ-NarX-like"/>
    <property type="match status" value="1"/>
</dbReference>
<evidence type="ECO:0000256" key="7">
    <source>
        <dbReference type="ARBA" id="ARBA00022840"/>
    </source>
</evidence>
<dbReference type="GO" id="GO:0016301">
    <property type="term" value="F:kinase activity"/>
    <property type="evidence" value="ECO:0007669"/>
    <property type="project" value="UniProtKB-KW"/>
</dbReference>
<keyword evidence="10" id="KW-0812">Transmembrane</keyword>
<evidence type="ECO:0000256" key="5">
    <source>
        <dbReference type="ARBA" id="ARBA00022741"/>
    </source>
</evidence>
<dbReference type="SUPFAM" id="SSF55874">
    <property type="entry name" value="ATPase domain of HSP90 chaperone/DNA topoisomerase II/histidine kinase"/>
    <property type="match status" value="1"/>
</dbReference>
<dbReference type="RefSeq" id="WP_193123080.1">
    <property type="nucleotide sequence ID" value="NZ_JADBGI010000015.1"/>
</dbReference>
<keyword evidence="4" id="KW-0808">Transferase</keyword>
<dbReference type="Proteomes" id="UP000806528">
    <property type="component" value="Unassembled WGS sequence"/>
</dbReference>
<evidence type="ECO:0000256" key="6">
    <source>
        <dbReference type="ARBA" id="ARBA00022777"/>
    </source>
</evidence>
<proteinExistence type="predicted"/>
<dbReference type="InterPro" id="IPR050482">
    <property type="entry name" value="Sensor_HK_TwoCompSys"/>
</dbReference>
<dbReference type="Pfam" id="PF13796">
    <property type="entry name" value="Sensor"/>
    <property type="match status" value="1"/>
</dbReference>
<evidence type="ECO:0000256" key="1">
    <source>
        <dbReference type="ARBA" id="ARBA00000085"/>
    </source>
</evidence>
<dbReference type="InterPro" id="IPR025828">
    <property type="entry name" value="Put_sensor_dom"/>
</dbReference>
<comment type="caution">
    <text evidence="12">The sequence shown here is derived from an EMBL/GenBank/DDBJ whole genome shotgun (WGS) entry which is preliminary data.</text>
</comment>
<accession>A0ABR9P9F4</accession>
<dbReference type="Pfam" id="PF07730">
    <property type="entry name" value="HisKA_3"/>
    <property type="match status" value="1"/>
</dbReference>
<gene>
    <name evidence="12" type="ORF">IDM40_17460</name>
</gene>
<dbReference type="PANTHER" id="PTHR24421:SF10">
    <property type="entry name" value="NITRATE_NITRITE SENSOR PROTEIN NARQ"/>
    <property type="match status" value="1"/>
</dbReference>
<dbReference type="EMBL" id="JADBGI010000015">
    <property type="protein sequence ID" value="MBE3000475.1"/>
    <property type="molecule type" value="Genomic_DNA"/>
</dbReference>
<keyword evidence="7" id="KW-0067">ATP-binding</keyword>
<keyword evidence="3" id="KW-0597">Phosphoprotein</keyword>
<feature type="transmembrane region" description="Helical" evidence="10">
    <location>
        <begin position="204"/>
        <end position="225"/>
    </location>
</feature>
<dbReference type="InterPro" id="IPR003594">
    <property type="entry name" value="HATPase_dom"/>
</dbReference>
<reference evidence="12 13" key="1">
    <citation type="submission" date="2020-09" db="EMBL/GenBank/DDBJ databases">
        <title>Diversity and distribution of actinomycetes associated with coral in the coast of Hainan.</title>
        <authorList>
            <person name="Li F."/>
        </authorList>
    </citation>
    <scope>NUCLEOTIDE SEQUENCE [LARGE SCALE GENOMIC DNA]</scope>
    <source>
        <strain evidence="12 13">HNM0947</strain>
    </source>
</reference>
<organism evidence="12 13">
    <name type="scientific">Nocardiopsis coralli</name>
    <dbReference type="NCBI Taxonomy" id="2772213"/>
    <lineage>
        <taxon>Bacteria</taxon>
        <taxon>Bacillati</taxon>
        <taxon>Actinomycetota</taxon>
        <taxon>Actinomycetes</taxon>
        <taxon>Streptosporangiales</taxon>
        <taxon>Nocardiopsidaceae</taxon>
        <taxon>Nocardiopsis</taxon>
    </lineage>
</organism>
<dbReference type="SMART" id="SM00387">
    <property type="entry name" value="HATPase_c"/>
    <property type="match status" value="1"/>
</dbReference>
<evidence type="ECO:0000256" key="9">
    <source>
        <dbReference type="SAM" id="MobiDB-lite"/>
    </source>
</evidence>
<evidence type="ECO:0000256" key="2">
    <source>
        <dbReference type="ARBA" id="ARBA00012438"/>
    </source>
</evidence>
<feature type="domain" description="Histidine kinase/HSP90-like ATPase" evidence="11">
    <location>
        <begin position="365"/>
        <end position="459"/>
    </location>
</feature>
<dbReference type="Pfam" id="PF02518">
    <property type="entry name" value="HATPase_c"/>
    <property type="match status" value="1"/>
</dbReference>
<keyword evidence="13" id="KW-1185">Reference proteome</keyword>
<evidence type="ECO:0000256" key="4">
    <source>
        <dbReference type="ARBA" id="ARBA00022679"/>
    </source>
</evidence>
<dbReference type="Gene3D" id="3.30.565.10">
    <property type="entry name" value="Histidine kinase-like ATPase, C-terminal domain"/>
    <property type="match status" value="1"/>
</dbReference>
<keyword evidence="6 12" id="KW-0418">Kinase</keyword>
<feature type="transmembrane region" description="Helical" evidence="10">
    <location>
        <begin position="158"/>
        <end position="184"/>
    </location>
</feature>
<dbReference type="InterPro" id="IPR011712">
    <property type="entry name" value="Sig_transdc_His_kin_sub3_dim/P"/>
</dbReference>
<keyword evidence="8" id="KW-0902">Two-component regulatory system</keyword>
<feature type="transmembrane region" description="Helical" evidence="10">
    <location>
        <begin position="82"/>
        <end position="108"/>
    </location>
</feature>
<keyword evidence="10" id="KW-0472">Membrane</keyword>
<keyword evidence="10" id="KW-1133">Transmembrane helix</keyword>
<feature type="region of interest" description="Disordered" evidence="9">
    <location>
        <begin position="407"/>
        <end position="466"/>
    </location>
</feature>
<comment type="catalytic activity">
    <reaction evidence="1">
        <text>ATP + protein L-histidine = ADP + protein N-phospho-L-histidine.</text>
        <dbReference type="EC" id="2.7.13.3"/>
    </reaction>
</comment>
<evidence type="ECO:0000256" key="3">
    <source>
        <dbReference type="ARBA" id="ARBA00022553"/>
    </source>
</evidence>
<dbReference type="Gene3D" id="1.20.5.1930">
    <property type="match status" value="1"/>
</dbReference>
<evidence type="ECO:0000313" key="12">
    <source>
        <dbReference type="EMBL" id="MBE3000475.1"/>
    </source>
</evidence>
<dbReference type="InterPro" id="IPR036890">
    <property type="entry name" value="HATPase_C_sf"/>
</dbReference>
<name>A0ABR9P9F4_9ACTN</name>
<evidence type="ECO:0000313" key="13">
    <source>
        <dbReference type="Proteomes" id="UP000806528"/>
    </source>
</evidence>
<dbReference type="EC" id="2.7.13.3" evidence="2"/>
<evidence type="ECO:0000256" key="8">
    <source>
        <dbReference type="ARBA" id="ARBA00023012"/>
    </source>
</evidence>
<dbReference type="PANTHER" id="PTHR24421">
    <property type="entry name" value="NITRATE/NITRITE SENSOR PROTEIN NARX-RELATED"/>
    <property type="match status" value="1"/>
</dbReference>